<evidence type="ECO:0000256" key="1">
    <source>
        <dbReference type="ARBA" id="ARBA00004123"/>
    </source>
</evidence>
<feature type="coiled-coil region" evidence="17">
    <location>
        <begin position="78"/>
        <end position="112"/>
    </location>
</feature>
<evidence type="ECO:0000256" key="14">
    <source>
        <dbReference type="ARBA" id="ARBA00023328"/>
    </source>
</evidence>
<evidence type="ECO:0000256" key="3">
    <source>
        <dbReference type="ARBA" id="ARBA00004629"/>
    </source>
</evidence>
<comment type="subcellular location">
    <subcellularLocation>
        <location evidence="3">Chromosome</location>
        <location evidence="3">Centromere</location>
        <location evidence="3">Kinetochore</location>
    </subcellularLocation>
    <subcellularLocation>
        <location evidence="2">Cytoplasm</location>
        <location evidence="2">Cytoskeleton</location>
        <location evidence="2">Spindle</location>
    </subcellularLocation>
    <subcellularLocation>
        <location evidence="1">Nucleus</location>
    </subcellularLocation>
</comment>
<gene>
    <name evidence="18" type="ORF">RI543_004236</name>
</gene>
<name>A0AAN7WFA4_9SACH</name>
<comment type="subunit">
    <text evidence="16">Component of the DASH complex consisting of ASK1, DAD1, DAD2, DAD3, DAD4, DAM1, DUO1, HSK3, SPC19 and SPC34, with a stoichiometry of one copy of each subunit per complex. Multiple DASH complexes oligomerize to form a ring that encircles spindle microtubules and organizes the rod-like NDC80 complexes of the outer kinetochore. DASH complex oligomerization strengthens microtubule attachments. On cytoplasmic microtubules, DASH complexes appear to form patches instead of rings.</text>
</comment>
<evidence type="ECO:0000256" key="12">
    <source>
        <dbReference type="ARBA" id="ARBA00023212"/>
    </source>
</evidence>
<organism evidence="18 19">
    <name type="scientific">Arxiozyma heterogenica</name>
    <dbReference type="NCBI Taxonomy" id="278026"/>
    <lineage>
        <taxon>Eukaryota</taxon>
        <taxon>Fungi</taxon>
        <taxon>Dikarya</taxon>
        <taxon>Ascomycota</taxon>
        <taxon>Saccharomycotina</taxon>
        <taxon>Saccharomycetes</taxon>
        <taxon>Saccharomycetales</taxon>
        <taxon>Saccharomycetaceae</taxon>
        <taxon>Arxiozyma</taxon>
    </lineage>
</organism>
<keyword evidence="7" id="KW-0963">Cytoplasm</keyword>
<keyword evidence="14" id="KW-0137">Centromere</keyword>
<evidence type="ECO:0000256" key="11">
    <source>
        <dbReference type="ARBA" id="ARBA00022838"/>
    </source>
</evidence>
<keyword evidence="12" id="KW-0206">Cytoskeleton</keyword>
<keyword evidence="10" id="KW-0159">Chromosome partition</keyword>
<dbReference type="Proteomes" id="UP001306508">
    <property type="component" value="Unassembled WGS sequence"/>
</dbReference>
<keyword evidence="13" id="KW-0539">Nucleus</keyword>
<dbReference type="PANTHER" id="PTHR28262:SF1">
    <property type="entry name" value="DASH COMPLEX SUBUNIT SPC19"/>
    <property type="match status" value="1"/>
</dbReference>
<keyword evidence="9" id="KW-0131">Cell cycle</keyword>
<dbReference type="Pfam" id="PF08287">
    <property type="entry name" value="DASH_Spc19"/>
    <property type="match status" value="1"/>
</dbReference>
<reference evidence="19" key="1">
    <citation type="submission" date="2023-07" db="EMBL/GenBank/DDBJ databases">
        <title>A draft genome of Kazachstania heterogenica Y-27499.</title>
        <authorList>
            <person name="Donic C."/>
            <person name="Kralova J.S."/>
            <person name="Fidel L."/>
            <person name="Ben-Dor S."/>
            <person name="Jung S."/>
        </authorList>
    </citation>
    <scope>NUCLEOTIDE SEQUENCE [LARGE SCALE GENOMIC DNA]</scope>
    <source>
        <strain evidence="19">Y27499</strain>
    </source>
</reference>
<evidence type="ECO:0000256" key="4">
    <source>
        <dbReference type="ARBA" id="ARBA00008952"/>
    </source>
</evidence>
<evidence type="ECO:0000256" key="5">
    <source>
        <dbReference type="ARBA" id="ARBA00016329"/>
    </source>
</evidence>
<evidence type="ECO:0000256" key="9">
    <source>
        <dbReference type="ARBA" id="ARBA00022776"/>
    </source>
</evidence>
<keyword evidence="9" id="KW-0498">Mitosis</keyword>
<dbReference type="GO" id="GO:0042729">
    <property type="term" value="C:DASH complex"/>
    <property type="evidence" value="ECO:0007669"/>
    <property type="project" value="InterPro"/>
</dbReference>
<evidence type="ECO:0000256" key="17">
    <source>
        <dbReference type="SAM" id="Coils"/>
    </source>
</evidence>
<dbReference type="GO" id="GO:0008608">
    <property type="term" value="P:attachment of spindle microtubules to kinetochore"/>
    <property type="evidence" value="ECO:0007669"/>
    <property type="project" value="InterPro"/>
</dbReference>
<evidence type="ECO:0000256" key="15">
    <source>
        <dbReference type="ARBA" id="ARBA00032583"/>
    </source>
</evidence>
<protein>
    <recommendedName>
        <fullName evidence="5">DASH complex subunit SPC19</fullName>
    </recommendedName>
    <alternativeName>
        <fullName evidence="15">Outer kinetochore protein SPC19</fullName>
    </alternativeName>
</protein>
<evidence type="ECO:0000256" key="2">
    <source>
        <dbReference type="ARBA" id="ARBA00004186"/>
    </source>
</evidence>
<comment type="similarity">
    <text evidence="4">Belongs to the DASH complex SPC19 family.</text>
</comment>
<keyword evidence="6" id="KW-0158">Chromosome</keyword>
<keyword evidence="8" id="KW-0493">Microtubule</keyword>
<keyword evidence="17" id="KW-0175">Coiled coil</keyword>
<sequence length="160" mass="18559">MSITADQSLQRSIQSLEESIKILKDISDTLKTNNVKTRYLSNIMLQCNRNHYLATEFDMERATKDLNEEIDPIMNSLQDHLSKQLDRLKREINQLQEKYSKNQELLDLENADAKSSQNVGLNKRMNTPDVMMGPLSDEQFNELKMLTAQIQSKKLELNNL</sequence>
<evidence type="ECO:0000313" key="19">
    <source>
        <dbReference type="Proteomes" id="UP001306508"/>
    </source>
</evidence>
<dbReference type="EMBL" id="JAWIZZ010000053">
    <property type="protein sequence ID" value="KAK5778568.1"/>
    <property type="molecule type" value="Genomic_DNA"/>
</dbReference>
<keyword evidence="11" id="KW-0995">Kinetochore</keyword>
<dbReference type="GO" id="GO:0005876">
    <property type="term" value="C:spindle microtubule"/>
    <property type="evidence" value="ECO:0007669"/>
    <property type="project" value="InterPro"/>
</dbReference>
<evidence type="ECO:0000256" key="13">
    <source>
        <dbReference type="ARBA" id="ARBA00023242"/>
    </source>
</evidence>
<keyword evidence="9" id="KW-0132">Cell division</keyword>
<accession>A0AAN7WFA4</accession>
<evidence type="ECO:0000256" key="16">
    <source>
        <dbReference type="ARBA" id="ARBA00046633"/>
    </source>
</evidence>
<evidence type="ECO:0000313" key="18">
    <source>
        <dbReference type="EMBL" id="KAK5778568.1"/>
    </source>
</evidence>
<dbReference type="PANTHER" id="PTHR28262">
    <property type="entry name" value="DASH COMPLEX SUBUNIT SPC19"/>
    <property type="match status" value="1"/>
</dbReference>
<evidence type="ECO:0000256" key="8">
    <source>
        <dbReference type="ARBA" id="ARBA00022701"/>
    </source>
</evidence>
<comment type="caution">
    <text evidence="18">The sequence shown here is derived from an EMBL/GenBank/DDBJ whole genome shotgun (WGS) entry which is preliminary data.</text>
</comment>
<evidence type="ECO:0000256" key="7">
    <source>
        <dbReference type="ARBA" id="ARBA00022490"/>
    </source>
</evidence>
<proteinExistence type="inferred from homology"/>
<keyword evidence="19" id="KW-1185">Reference proteome</keyword>
<dbReference type="AlphaFoldDB" id="A0AAN7WFA4"/>
<evidence type="ECO:0000256" key="6">
    <source>
        <dbReference type="ARBA" id="ARBA00022454"/>
    </source>
</evidence>
<evidence type="ECO:0000256" key="10">
    <source>
        <dbReference type="ARBA" id="ARBA00022829"/>
    </source>
</evidence>
<dbReference type="InterPro" id="IPR013251">
    <property type="entry name" value="DASH_Spc19"/>
</dbReference>